<reference evidence="2" key="1">
    <citation type="journal article" date="2020" name="Nat. Commun.">
        <title>Genome sequence of the cluster root forming white lupin.</title>
        <authorList>
            <person name="Hufnagel B."/>
            <person name="Marques A."/>
            <person name="Soriano A."/>
            <person name="Marques L."/>
            <person name="Divol F."/>
            <person name="Doumas P."/>
            <person name="Sallet E."/>
            <person name="Mancinotti D."/>
            <person name="Carrere S."/>
            <person name="Marande W."/>
            <person name="Arribat S."/>
            <person name="Keller J."/>
            <person name="Huneau C."/>
            <person name="Blein T."/>
            <person name="Aime D."/>
            <person name="Laguerre M."/>
            <person name="Taylor J."/>
            <person name="Schubert V."/>
            <person name="Nelson M."/>
            <person name="Geu-Flores F."/>
            <person name="Crespi M."/>
            <person name="Gallardo-Guerrero K."/>
            <person name="Delaux P.-M."/>
            <person name="Salse J."/>
            <person name="Berges H."/>
            <person name="Guyot R."/>
            <person name="Gouzy J."/>
            <person name="Peret B."/>
        </authorList>
    </citation>
    <scope>NUCLEOTIDE SEQUENCE [LARGE SCALE GENOMIC DNA]</scope>
    <source>
        <strain evidence="2">cv. Amiga</strain>
    </source>
</reference>
<evidence type="ECO:0000313" key="2">
    <source>
        <dbReference type="Proteomes" id="UP000447434"/>
    </source>
</evidence>
<protein>
    <submittedName>
        <fullName evidence="1">Uncharacterized protein</fullName>
    </submittedName>
</protein>
<evidence type="ECO:0000313" key="1">
    <source>
        <dbReference type="EMBL" id="KAE9608414.1"/>
    </source>
</evidence>
<gene>
    <name evidence="1" type="ORF">Lalb_Chr08g0235401</name>
</gene>
<name>A0A6A4Q4Q3_LUPAL</name>
<comment type="caution">
    <text evidence="1">The sequence shown here is derived from an EMBL/GenBank/DDBJ whole genome shotgun (WGS) entry which is preliminary data.</text>
</comment>
<dbReference type="EMBL" id="WOCE01000008">
    <property type="protein sequence ID" value="KAE9608414.1"/>
    <property type="molecule type" value="Genomic_DNA"/>
</dbReference>
<organism evidence="1 2">
    <name type="scientific">Lupinus albus</name>
    <name type="common">White lupine</name>
    <name type="synonym">Lupinus termis</name>
    <dbReference type="NCBI Taxonomy" id="3870"/>
    <lineage>
        <taxon>Eukaryota</taxon>
        <taxon>Viridiplantae</taxon>
        <taxon>Streptophyta</taxon>
        <taxon>Embryophyta</taxon>
        <taxon>Tracheophyta</taxon>
        <taxon>Spermatophyta</taxon>
        <taxon>Magnoliopsida</taxon>
        <taxon>eudicotyledons</taxon>
        <taxon>Gunneridae</taxon>
        <taxon>Pentapetalae</taxon>
        <taxon>rosids</taxon>
        <taxon>fabids</taxon>
        <taxon>Fabales</taxon>
        <taxon>Fabaceae</taxon>
        <taxon>Papilionoideae</taxon>
        <taxon>50 kb inversion clade</taxon>
        <taxon>genistoids sensu lato</taxon>
        <taxon>core genistoids</taxon>
        <taxon>Genisteae</taxon>
        <taxon>Lupinus</taxon>
    </lineage>
</organism>
<accession>A0A6A4Q4Q3</accession>
<dbReference type="Proteomes" id="UP000447434">
    <property type="component" value="Chromosome 8"/>
</dbReference>
<proteinExistence type="predicted"/>
<dbReference type="AlphaFoldDB" id="A0A6A4Q4Q3"/>
<sequence length="70" mass="8320">MDLQTIFHGDLCILFIFFDHKVEKKAPILNKNGNWSFVIHIVILIDQYACIQTLMHPKLIFTSFTYFQKM</sequence>
<keyword evidence="2" id="KW-1185">Reference proteome</keyword>